<dbReference type="Gene3D" id="1.10.340.70">
    <property type="match status" value="1"/>
</dbReference>
<dbReference type="PANTHER" id="PTHR45835:SF91">
    <property type="entry name" value="RETROTRANSPOSON, TY3-GYPSY SUBCLASS-LIKE PROTEIN"/>
    <property type="match status" value="1"/>
</dbReference>
<evidence type="ECO:0000313" key="3">
    <source>
        <dbReference type="Proteomes" id="UP001234989"/>
    </source>
</evidence>
<organism evidence="2 3">
    <name type="scientific">Solanum verrucosum</name>
    <dbReference type="NCBI Taxonomy" id="315347"/>
    <lineage>
        <taxon>Eukaryota</taxon>
        <taxon>Viridiplantae</taxon>
        <taxon>Streptophyta</taxon>
        <taxon>Embryophyta</taxon>
        <taxon>Tracheophyta</taxon>
        <taxon>Spermatophyta</taxon>
        <taxon>Magnoliopsida</taxon>
        <taxon>eudicotyledons</taxon>
        <taxon>Gunneridae</taxon>
        <taxon>Pentapetalae</taxon>
        <taxon>asterids</taxon>
        <taxon>lamiids</taxon>
        <taxon>Solanales</taxon>
        <taxon>Solanaceae</taxon>
        <taxon>Solanoideae</taxon>
        <taxon>Solaneae</taxon>
        <taxon>Solanum</taxon>
    </lineage>
</organism>
<accession>A0AAF0V4I8</accession>
<keyword evidence="3" id="KW-1185">Reference proteome</keyword>
<dbReference type="PANTHER" id="PTHR45835">
    <property type="entry name" value="YALI0A06105P"/>
    <property type="match status" value="1"/>
</dbReference>
<dbReference type="SUPFAM" id="SSF53098">
    <property type="entry name" value="Ribonuclease H-like"/>
    <property type="match status" value="1"/>
</dbReference>
<name>A0AAF0V4I8_SOLVR</name>
<dbReference type="InterPro" id="IPR012337">
    <property type="entry name" value="RNaseH-like_sf"/>
</dbReference>
<reference evidence="2" key="1">
    <citation type="submission" date="2023-08" db="EMBL/GenBank/DDBJ databases">
        <title>A de novo genome assembly of Solanum verrucosum Schlechtendal, a Mexican diploid species geographically isolated from the other diploid A-genome species in potato relatives.</title>
        <authorList>
            <person name="Hosaka K."/>
        </authorList>
    </citation>
    <scope>NUCLEOTIDE SEQUENCE</scope>
    <source>
        <tissue evidence="2">Young leaves</tissue>
    </source>
</reference>
<dbReference type="InterPro" id="IPR036397">
    <property type="entry name" value="RNaseH_sf"/>
</dbReference>
<sequence>MECLGTKVCVPDVDGLREKILEEAHGSRHSIHPGATKMYRDLREVYWWNGMKKDIMGFVAKFPNFQQVKAEHQRLGGLSQYIDIPTWKWEDVNMDFIVGLPRNRRQHDSIWIILDRMTKSAHFIPVKVSFSAEDYAKLYIKEIVNLHRVPLSIISDWGTQFTSHFWKELQKGLGTKVKMP</sequence>
<proteinExistence type="predicted"/>
<dbReference type="GO" id="GO:0003676">
    <property type="term" value="F:nucleic acid binding"/>
    <property type="evidence" value="ECO:0007669"/>
    <property type="project" value="InterPro"/>
</dbReference>
<dbReference type="AlphaFoldDB" id="A0AAF0V4I8"/>
<evidence type="ECO:0000259" key="1">
    <source>
        <dbReference type="Pfam" id="PF17921"/>
    </source>
</evidence>
<dbReference type="Pfam" id="PF17921">
    <property type="entry name" value="Integrase_H2C2"/>
    <property type="match status" value="1"/>
</dbReference>
<dbReference type="InterPro" id="IPR041588">
    <property type="entry name" value="Integrase_H2C2"/>
</dbReference>
<feature type="domain" description="Integrase zinc-binding" evidence="1">
    <location>
        <begin position="15"/>
        <end position="70"/>
    </location>
</feature>
<dbReference type="EMBL" id="CP133623">
    <property type="protein sequence ID" value="WMV57867.1"/>
    <property type="molecule type" value="Genomic_DNA"/>
</dbReference>
<gene>
    <name evidence="2" type="ORF">MTR67_051252</name>
</gene>
<dbReference type="Proteomes" id="UP001234989">
    <property type="component" value="Chromosome 12"/>
</dbReference>
<evidence type="ECO:0000313" key="2">
    <source>
        <dbReference type="EMBL" id="WMV57867.1"/>
    </source>
</evidence>
<protein>
    <recommendedName>
        <fullName evidence="1">Integrase zinc-binding domain-containing protein</fullName>
    </recommendedName>
</protein>
<dbReference type="Gene3D" id="3.30.420.10">
    <property type="entry name" value="Ribonuclease H-like superfamily/Ribonuclease H"/>
    <property type="match status" value="1"/>
</dbReference>